<dbReference type="Proteomes" id="UP000483672">
    <property type="component" value="Unassembled WGS sequence"/>
</dbReference>
<organism evidence="1 2">
    <name type="scientific">Orbilia oligospora</name>
    <name type="common">Nematode-trapping fungus</name>
    <name type="synonym">Arthrobotrys oligospora</name>
    <dbReference type="NCBI Taxonomy" id="2813651"/>
    <lineage>
        <taxon>Eukaryota</taxon>
        <taxon>Fungi</taxon>
        <taxon>Dikarya</taxon>
        <taxon>Ascomycota</taxon>
        <taxon>Pezizomycotina</taxon>
        <taxon>Orbiliomycetes</taxon>
        <taxon>Orbiliales</taxon>
        <taxon>Orbiliaceae</taxon>
        <taxon>Orbilia</taxon>
    </lineage>
</organism>
<sequence length="160" mass="17407">MPPHWPHPATVMVFAGDVVEDDDVVLVILREDEEVELELEELDVVVTLVELGRVEVGGVDVVDVVVVLLDEIDELEVDVLELEELVVVTLPELEELEELELELEEPDVVTLLELEAVDGTGVEEEVVALLEVVGVGVADVAANLHYVVNGFDVAAGLHCE</sequence>
<protein>
    <submittedName>
        <fullName evidence="1">Uncharacterized protein</fullName>
    </submittedName>
</protein>
<accession>A0A7C8VA16</accession>
<name>A0A7C8VA16_ORBOL</name>
<gene>
    <name evidence="1" type="ORF">TWF191_000110</name>
</gene>
<proteinExistence type="predicted"/>
<evidence type="ECO:0000313" key="2">
    <source>
        <dbReference type="Proteomes" id="UP000483672"/>
    </source>
</evidence>
<dbReference type="AlphaFoldDB" id="A0A7C8VA16"/>
<evidence type="ECO:0000313" key="1">
    <source>
        <dbReference type="EMBL" id="KAF3232339.1"/>
    </source>
</evidence>
<dbReference type="EMBL" id="WIPF01000001">
    <property type="protein sequence ID" value="KAF3232339.1"/>
    <property type="molecule type" value="Genomic_DNA"/>
</dbReference>
<comment type="caution">
    <text evidence="1">The sequence shown here is derived from an EMBL/GenBank/DDBJ whole genome shotgun (WGS) entry which is preliminary data.</text>
</comment>
<reference evidence="1 2" key="1">
    <citation type="submission" date="2019-06" db="EMBL/GenBank/DDBJ databases">
        <authorList>
            <person name="Palmer J.M."/>
        </authorList>
    </citation>
    <scope>NUCLEOTIDE SEQUENCE [LARGE SCALE GENOMIC DNA]</scope>
    <source>
        <strain evidence="1 2">TWF191</strain>
    </source>
</reference>